<dbReference type="Proteomes" id="UP000254033">
    <property type="component" value="Unassembled WGS sequence"/>
</dbReference>
<evidence type="ECO:0000313" key="3">
    <source>
        <dbReference type="Proteomes" id="UP000254033"/>
    </source>
</evidence>
<accession>A0A378J627</accession>
<dbReference type="AlphaFoldDB" id="A0A378J627"/>
<sequence>MEEKEQWEKRTYSFPFYPAPPTGVDQIKQLLNVPGKYSSAHMTKTLAEIYDIINQRPETSSTRDKVTQMLYDSILSLFKHAEPEQICEQQVEHLITIKKEFFKENQQPIAVY</sequence>
<dbReference type="Gene3D" id="1.20.120.1720">
    <property type="match status" value="1"/>
</dbReference>
<reference evidence="2 3" key="1">
    <citation type="submission" date="2018-06" db="EMBL/GenBank/DDBJ databases">
        <authorList>
            <consortium name="Pathogen Informatics"/>
            <person name="Doyle S."/>
        </authorList>
    </citation>
    <scope>NUCLEOTIDE SEQUENCE [LARGE SCALE GENOMIC DNA]</scope>
    <source>
        <strain evidence="2 3">NCTC11978</strain>
    </source>
</reference>
<dbReference type="Pfam" id="PF18365">
    <property type="entry name" value="PI_PP_C"/>
    <property type="match status" value="1"/>
</dbReference>
<dbReference type="EMBL" id="UGNY01000001">
    <property type="protein sequence ID" value="STX39714.1"/>
    <property type="molecule type" value="Genomic_DNA"/>
</dbReference>
<protein>
    <recommendedName>
        <fullName evidence="1">Phosphoinositide phosphatase C-terminal domain-containing protein</fullName>
    </recommendedName>
</protein>
<feature type="domain" description="Phosphoinositide phosphatase C-terminal" evidence="1">
    <location>
        <begin position="1"/>
        <end position="106"/>
    </location>
</feature>
<organism evidence="2 3">
    <name type="scientific">Legionella feeleii</name>
    <dbReference type="NCBI Taxonomy" id="453"/>
    <lineage>
        <taxon>Bacteria</taxon>
        <taxon>Pseudomonadati</taxon>
        <taxon>Pseudomonadota</taxon>
        <taxon>Gammaproteobacteria</taxon>
        <taxon>Legionellales</taxon>
        <taxon>Legionellaceae</taxon>
        <taxon>Legionella</taxon>
    </lineage>
</organism>
<name>A0A378J627_9GAMM</name>
<evidence type="ECO:0000259" key="1">
    <source>
        <dbReference type="Pfam" id="PF18365"/>
    </source>
</evidence>
<gene>
    <name evidence="2" type="ORF">NCTC11978_02919</name>
</gene>
<evidence type="ECO:0000313" key="2">
    <source>
        <dbReference type="EMBL" id="STX39714.1"/>
    </source>
</evidence>
<proteinExistence type="predicted"/>
<dbReference type="InterPro" id="IPR041034">
    <property type="entry name" value="PI_PP_C"/>
</dbReference>